<dbReference type="GO" id="GO:0006508">
    <property type="term" value="P:proteolysis"/>
    <property type="evidence" value="ECO:0007669"/>
    <property type="project" value="InterPro"/>
</dbReference>
<evidence type="ECO:0000313" key="5">
    <source>
        <dbReference type="Proteomes" id="UP000245207"/>
    </source>
</evidence>
<dbReference type="STRING" id="35608.A0A2U1Q3B2"/>
<sequence length="174" mass="20012">MATVTTTYAILLCLIISQTCATNIIPKTRSEQEVRNTYELWLIRHEKTYNALGEKERRFQIFNENLKFIDEHNASGNLTYKVGLNRFADLTNEEYRSMHLGMRGDVSRRIAKMQRGEFSQRYMVKSNDMLPQKVDWRESGAVTPIKNQGGCGEKVSAGVIKTEKIHTSQQMTES</sequence>
<dbReference type="SUPFAM" id="SSF54001">
    <property type="entry name" value="Cysteine proteinases"/>
    <property type="match status" value="1"/>
</dbReference>
<dbReference type="InterPro" id="IPR038765">
    <property type="entry name" value="Papain-like_cys_pep_sf"/>
</dbReference>
<feature type="chain" id="PRO_5018705680" evidence="2">
    <location>
        <begin position="22"/>
        <end position="174"/>
    </location>
</feature>
<evidence type="ECO:0000259" key="3">
    <source>
        <dbReference type="SMART" id="SM00848"/>
    </source>
</evidence>
<organism evidence="4 5">
    <name type="scientific">Artemisia annua</name>
    <name type="common">Sweet wormwood</name>
    <dbReference type="NCBI Taxonomy" id="35608"/>
    <lineage>
        <taxon>Eukaryota</taxon>
        <taxon>Viridiplantae</taxon>
        <taxon>Streptophyta</taxon>
        <taxon>Embryophyta</taxon>
        <taxon>Tracheophyta</taxon>
        <taxon>Spermatophyta</taxon>
        <taxon>Magnoliopsida</taxon>
        <taxon>eudicotyledons</taxon>
        <taxon>Gunneridae</taxon>
        <taxon>Pentapetalae</taxon>
        <taxon>asterids</taxon>
        <taxon>campanulids</taxon>
        <taxon>Asterales</taxon>
        <taxon>Asteraceae</taxon>
        <taxon>Asteroideae</taxon>
        <taxon>Anthemideae</taxon>
        <taxon>Artemisiinae</taxon>
        <taxon>Artemisia</taxon>
    </lineage>
</organism>
<reference evidence="4 5" key="1">
    <citation type="journal article" date="2018" name="Mol. Plant">
        <title>The genome of Artemisia annua provides insight into the evolution of Asteraceae family and artemisinin biosynthesis.</title>
        <authorList>
            <person name="Shen Q."/>
            <person name="Zhang L."/>
            <person name="Liao Z."/>
            <person name="Wang S."/>
            <person name="Yan T."/>
            <person name="Shi P."/>
            <person name="Liu M."/>
            <person name="Fu X."/>
            <person name="Pan Q."/>
            <person name="Wang Y."/>
            <person name="Lv Z."/>
            <person name="Lu X."/>
            <person name="Zhang F."/>
            <person name="Jiang W."/>
            <person name="Ma Y."/>
            <person name="Chen M."/>
            <person name="Hao X."/>
            <person name="Li L."/>
            <person name="Tang Y."/>
            <person name="Lv G."/>
            <person name="Zhou Y."/>
            <person name="Sun X."/>
            <person name="Brodelius P.E."/>
            <person name="Rose J.K.C."/>
            <person name="Tang K."/>
        </authorList>
    </citation>
    <scope>NUCLEOTIDE SEQUENCE [LARGE SCALE GENOMIC DNA]</scope>
    <source>
        <strain evidence="5">cv. Huhao1</strain>
        <tissue evidence="4">Leaf</tissue>
    </source>
</reference>
<feature type="signal peptide" evidence="2">
    <location>
        <begin position="1"/>
        <end position="21"/>
    </location>
</feature>
<gene>
    <name evidence="4" type="ORF">CTI12_AA075560</name>
</gene>
<dbReference type="Gene3D" id="1.10.287.2250">
    <property type="match status" value="1"/>
</dbReference>
<dbReference type="SMART" id="SM00848">
    <property type="entry name" value="Inhibitor_I29"/>
    <property type="match status" value="1"/>
</dbReference>
<dbReference type="InterPro" id="IPR000668">
    <property type="entry name" value="Peptidase_C1A_C"/>
</dbReference>
<comment type="similarity">
    <text evidence="1">Belongs to the peptidase C1 family.</text>
</comment>
<dbReference type="InterPro" id="IPR013201">
    <property type="entry name" value="Prot_inhib_I29"/>
</dbReference>
<evidence type="ECO:0000313" key="4">
    <source>
        <dbReference type="EMBL" id="PWA92500.1"/>
    </source>
</evidence>
<dbReference type="PANTHER" id="PTHR12411">
    <property type="entry name" value="CYSTEINE PROTEASE FAMILY C1-RELATED"/>
    <property type="match status" value="1"/>
</dbReference>
<feature type="domain" description="Cathepsin propeptide inhibitor" evidence="3">
    <location>
        <begin position="38"/>
        <end position="95"/>
    </location>
</feature>
<keyword evidence="5" id="KW-1185">Reference proteome</keyword>
<dbReference type="GO" id="GO:0008234">
    <property type="term" value="F:cysteine-type peptidase activity"/>
    <property type="evidence" value="ECO:0007669"/>
    <property type="project" value="InterPro"/>
</dbReference>
<dbReference type="EMBL" id="PKPP01000459">
    <property type="protein sequence ID" value="PWA92500.1"/>
    <property type="molecule type" value="Genomic_DNA"/>
</dbReference>
<keyword evidence="2" id="KW-0732">Signal</keyword>
<evidence type="ECO:0000256" key="1">
    <source>
        <dbReference type="ARBA" id="ARBA00008455"/>
    </source>
</evidence>
<dbReference type="Gene3D" id="3.90.70.10">
    <property type="entry name" value="Cysteine proteinases"/>
    <property type="match status" value="1"/>
</dbReference>
<proteinExistence type="inferred from homology"/>
<protein>
    <submittedName>
        <fullName evidence="4">Cysteine peptidase, asparagine active site-containing protein</fullName>
    </submittedName>
</protein>
<accession>A0A2U1Q3B2</accession>
<dbReference type="Proteomes" id="UP000245207">
    <property type="component" value="Unassembled WGS sequence"/>
</dbReference>
<comment type="caution">
    <text evidence="4">The sequence shown here is derived from an EMBL/GenBank/DDBJ whole genome shotgun (WGS) entry which is preliminary data.</text>
</comment>
<dbReference type="InterPro" id="IPR013128">
    <property type="entry name" value="Peptidase_C1A"/>
</dbReference>
<evidence type="ECO:0000256" key="2">
    <source>
        <dbReference type="SAM" id="SignalP"/>
    </source>
</evidence>
<dbReference type="OrthoDB" id="10253408at2759"/>
<dbReference type="AlphaFoldDB" id="A0A2U1Q3B2"/>
<dbReference type="Pfam" id="PF00112">
    <property type="entry name" value="Peptidase_C1"/>
    <property type="match status" value="1"/>
</dbReference>
<name>A0A2U1Q3B2_ARTAN</name>
<dbReference type="Pfam" id="PF08246">
    <property type="entry name" value="Inhibitor_I29"/>
    <property type="match status" value="1"/>
</dbReference>